<dbReference type="Gene3D" id="3.40.50.970">
    <property type="match status" value="1"/>
</dbReference>
<dbReference type="CDD" id="cd00568">
    <property type="entry name" value="TPP_enzymes"/>
    <property type="match status" value="1"/>
</dbReference>
<dbReference type="GO" id="GO:0003824">
    <property type="term" value="F:catalytic activity"/>
    <property type="evidence" value="ECO:0007669"/>
    <property type="project" value="InterPro"/>
</dbReference>
<dbReference type="PANTHER" id="PTHR42981:SF2">
    <property type="entry name" value="PYRUVATE DEHYDROGENASE [UBIQUINONE]"/>
    <property type="match status" value="1"/>
</dbReference>
<dbReference type="GO" id="GO:0044281">
    <property type="term" value="P:small molecule metabolic process"/>
    <property type="evidence" value="ECO:0007669"/>
    <property type="project" value="UniProtKB-ARBA"/>
</dbReference>
<organism evidence="2 3">
    <name type="scientific">Thiothrix lacustris</name>
    <dbReference type="NCBI Taxonomy" id="525917"/>
    <lineage>
        <taxon>Bacteria</taxon>
        <taxon>Pseudomonadati</taxon>
        <taxon>Pseudomonadota</taxon>
        <taxon>Gammaproteobacteria</taxon>
        <taxon>Thiotrichales</taxon>
        <taxon>Thiotrichaceae</taxon>
        <taxon>Thiothrix</taxon>
    </lineage>
</organism>
<evidence type="ECO:0000259" key="1">
    <source>
        <dbReference type="Pfam" id="PF02775"/>
    </source>
</evidence>
<feature type="non-terminal residue" evidence="2">
    <location>
        <position position="1"/>
    </location>
</feature>
<accession>A0A1Y1QAW4</accession>
<protein>
    <submittedName>
        <fullName evidence="2">Acetolactate synthase</fullName>
    </submittedName>
</protein>
<reference evidence="2 3" key="1">
    <citation type="submission" date="2017-01" db="EMBL/GenBank/DDBJ databases">
        <title>Novel large sulfur bacteria in the metagenomes of groundwater-fed chemosynthetic microbial mats in the Lake Huron basin.</title>
        <authorList>
            <person name="Sharrar A.M."/>
            <person name="Flood B.E."/>
            <person name="Bailey J.V."/>
            <person name="Jones D.S."/>
            <person name="Biddanda B."/>
            <person name="Ruberg S.A."/>
            <person name="Marcus D.N."/>
            <person name="Dick G.J."/>
        </authorList>
    </citation>
    <scope>NUCLEOTIDE SEQUENCE [LARGE SCALE GENOMIC DNA]</scope>
    <source>
        <strain evidence="2">A8</strain>
    </source>
</reference>
<gene>
    <name evidence="2" type="ORF">BWK73_45280</name>
</gene>
<dbReference type="AlphaFoldDB" id="A0A1Y1QAW4"/>
<dbReference type="EMBL" id="MTEJ01000556">
    <property type="protein sequence ID" value="OQX01677.1"/>
    <property type="molecule type" value="Genomic_DNA"/>
</dbReference>
<dbReference type="GO" id="GO:0030976">
    <property type="term" value="F:thiamine pyrophosphate binding"/>
    <property type="evidence" value="ECO:0007669"/>
    <property type="project" value="InterPro"/>
</dbReference>
<dbReference type="InterPro" id="IPR011766">
    <property type="entry name" value="TPP_enzyme_TPP-bd"/>
</dbReference>
<name>A0A1Y1QAW4_9GAMM</name>
<dbReference type="STRING" id="1123401.GCA_000621325_00656"/>
<comment type="caution">
    <text evidence="2">The sequence shown here is derived from an EMBL/GenBank/DDBJ whole genome shotgun (WGS) entry which is preliminary data.</text>
</comment>
<feature type="domain" description="Thiamine pyrophosphate enzyme TPP-binding" evidence="1">
    <location>
        <begin position="46"/>
        <end position="184"/>
    </location>
</feature>
<dbReference type="SUPFAM" id="SSF52518">
    <property type="entry name" value="Thiamin diphosphate-binding fold (THDP-binding)"/>
    <property type="match status" value="1"/>
</dbReference>
<dbReference type="InterPro" id="IPR029061">
    <property type="entry name" value="THDP-binding"/>
</dbReference>
<evidence type="ECO:0000313" key="2">
    <source>
        <dbReference type="EMBL" id="OQX01677.1"/>
    </source>
</evidence>
<dbReference type="Pfam" id="PF02775">
    <property type="entry name" value="TPP_enzyme_C"/>
    <property type="match status" value="1"/>
</dbReference>
<proteinExistence type="predicted"/>
<dbReference type="PANTHER" id="PTHR42981">
    <property type="entry name" value="PYRUVATE DEHYDROGENASE [UBIQUINONE]"/>
    <property type="match status" value="1"/>
</dbReference>
<evidence type="ECO:0000313" key="3">
    <source>
        <dbReference type="Proteomes" id="UP000192491"/>
    </source>
</evidence>
<dbReference type="InterPro" id="IPR047211">
    <property type="entry name" value="POXB-like"/>
</dbReference>
<sequence length="199" mass="22647">RHIDQQNIAHNTVIFGDKFALVKTLFARLERHFDEGIVLVDDNIIFAQNLYRVKADDLFVPNTGVSSLGHAIPAAIGARFALKKPMFAILGDGGFQMCCMEIMTAVNYQIPLTIIMFNNQTLGLIRKNQHQQYQQRFLDCDFQNPDYALLAQSFGINHFKIASDADCQQVFELADFHQGINLIELMVDQDAYPNYSSRR</sequence>
<dbReference type="Proteomes" id="UP000192491">
    <property type="component" value="Unassembled WGS sequence"/>
</dbReference>